<dbReference type="Pfam" id="PF17482">
    <property type="entry name" value="Phage_sheath_1C"/>
    <property type="match status" value="1"/>
</dbReference>
<evidence type="ECO:0000313" key="5">
    <source>
        <dbReference type="EMBL" id="RXH57878.1"/>
    </source>
</evidence>
<evidence type="ECO:0000256" key="2">
    <source>
        <dbReference type="SAM" id="MobiDB-lite"/>
    </source>
</evidence>
<evidence type="ECO:0000256" key="1">
    <source>
        <dbReference type="ARBA" id="ARBA00008005"/>
    </source>
</evidence>
<protein>
    <submittedName>
        <fullName evidence="5">Phage tail sheath protein FI</fullName>
    </submittedName>
</protein>
<dbReference type="PANTHER" id="PTHR35861:SF1">
    <property type="entry name" value="PHAGE TAIL SHEATH PROTEIN"/>
    <property type="match status" value="1"/>
</dbReference>
<dbReference type="Gene3D" id="3.40.50.11780">
    <property type="match status" value="2"/>
</dbReference>
<comment type="caution">
    <text evidence="5">The sequence shown here is derived from an EMBL/GenBank/DDBJ whole genome shotgun (WGS) entry which is preliminary data.</text>
</comment>
<dbReference type="EMBL" id="RDSM01000001">
    <property type="protein sequence ID" value="RXH57878.1"/>
    <property type="molecule type" value="Genomic_DNA"/>
</dbReference>
<proteinExistence type="inferred from homology"/>
<dbReference type="OrthoDB" id="9767864at2"/>
<gene>
    <name evidence="5" type="ORF">GRAN_1188</name>
</gene>
<keyword evidence="6" id="KW-1185">Reference proteome</keyword>
<dbReference type="Pfam" id="PF04984">
    <property type="entry name" value="Phage_sheath_1"/>
    <property type="match status" value="1"/>
</dbReference>
<dbReference type="PANTHER" id="PTHR35861">
    <property type="match status" value="1"/>
</dbReference>
<dbReference type="RefSeq" id="WP_161570858.1">
    <property type="nucleotide sequence ID" value="NZ_RDSM01000001.1"/>
</dbReference>
<feature type="domain" description="Tail sheath protein subtilisin-like" evidence="3">
    <location>
        <begin position="384"/>
        <end position="533"/>
    </location>
</feature>
<feature type="domain" description="Tail sheath protein C-terminal" evidence="4">
    <location>
        <begin position="539"/>
        <end position="645"/>
    </location>
</feature>
<dbReference type="InterPro" id="IPR020287">
    <property type="entry name" value="Tail_sheath_C"/>
</dbReference>
<accession>A0A4Q0T6Y7</accession>
<evidence type="ECO:0000259" key="3">
    <source>
        <dbReference type="Pfam" id="PF04984"/>
    </source>
</evidence>
<dbReference type="InterPro" id="IPR035089">
    <property type="entry name" value="Phage_sheath_subtilisin"/>
</dbReference>
<organism evidence="5 6">
    <name type="scientific">Granulicella sibirica</name>
    <dbReference type="NCBI Taxonomy" id="2479048"/>
    <lineage>
        <taxon>Bacteria</taxon>
        <taxon>Pseudomonadati</taxon>
        <taxon>Acidobacteriota</taxon>
        <taxon>Terriglobia</taxon>
        <taxon>Terriglobales</taxon>
        <taxon>Acidobacteriaceae</taxon>
        <taxon>Granulicella</taxon>
    </lineage>
</organism>
<feature type="region of interest" description="Disordered" evidence="2">
    <location>
        <begin position="669"/>
        <end position="693"/>
    </location>
</feature>
<dbReference type="InterPro" id="IPR052042">
    <property type="entry name" value="Tail_sheath_structural"/>
</dbReference>
<dbReference type="AlphaFoldDB" id="A0A4Q0T6Y7"/>
<feature type="compositionally biased region" description="Polar residues" evidence="2">
    <location>
        <begin position="671"/>
        <end position="682"/>
    </location>
</feature>
<evidence type="ECO:0000313" key="6">
    <source>
        <dbReference type="Proteomes" id="UP000289437"/>
    </source>
</evidence>
<sequence>MATFTYPGVYIQEIPSAAHTITGVATSIAAFAGWAARGPTGAANLVLSWPDFERSFGGLDPNSNLGYAVQQFFLNGGQQAYIIRLTTTGLTGVAGGTPVAATATITMTGGSLAFTAHAKGAWANSYGLLVAKSSDKVAAHFRLSLVYAPLGAIAATVESWDNLDDTGLGTIISNYGIFSVTSAPTGVPALGLTSLTSGADGTNAAQAAATISGLTFDSTTTTGPSVVTIETGGAGGLTLTAANAGAWGNGLSAQIQPGADDYTRFTLSVLLVDPVSFARSVVESFSNLSLDPRDASGRYVVQVLNEQSNYMTASMDAATPLVITNTPSVPAGPLAAGSASICLIEGVDGSVLTPTMTAGSPGNFETALLANGAGVNLLDSVPLFNILVVPGEIDPATISTLQAYAVGKRAFLIVDCEQDASFRSLQTGPDPGMTGQNGINAAFYFPWVNAYDPVQDVTRPFPPSGMVAGLYAATDASRGVWKAPAGISAGLTGEAGLTNTLTDIQNGVLNVQAINCIRHFPAYGDVVWGSRTMRGNDEAGSDWKYVPVRRFALFLESSLHRGSQWVVFEPNDETLWGQVRLNVGAFMQGLFLQGAFAGSTPRQAYFVKCDAENNPPASIAQGIVNILVGFAPLYPAEFVVIQIEQIAAQSQPKDGIPWHSFRETRSALIPTRTSNSASSGTESMWPASARSLH</sequence>
<name>A0A4Q0T6Y7_9BACT</name>
<dbReference type="Proteomes" id="UP000289437">
    <property type="component" value="Unassembled WGS sequence"/>
</dbReference>
<reference evidence="6" key="2">
    <citation type="submission" date="2019-02" db="EMBL/GenBank/DDBJ databases">
        <title>Granulicella sibirica sp. nov., a psychrotolerant acidobacterium isolated from an organic soil layer in forested tundra, West Siberia.</title>
        <authorList>
            <person name="Oshkin I.Y."/>
            <person name="Kulichevskaya I.S."/>
            <person name="Rijpstra W.I.C."/>
            <person name="Sinninghe Damste J.S."/>
            <person name="Rakitin A.L."/>
            <person name="Ravin N.V."/>
            <person name="Dedysh S.N."/>
        </authorList>
    </citation>
    <scope>NUCLEOTIDE SEQUENCE [LARGE SCALE GENOMIC DNA]</scope>
    <source>
        <strain evidence="6">AF10</strain>
    </source>
</reference>
<evidence type="ECO:0000259" key="4">
    <source>
        <dbReference type="Pfam" id="PF17482"/>
    </source>
</evidence>
<reference evidence="5 6" key="1">
    <citation type="submission" date="2018-11" db="EMBL/GenBank/DDBJ databases">
        <authorList>
            <person name="Mardanov A.V."/>
            <person name="Ravin N.V."/>
            <person name="Dedysh S.N."/>
        </authorList>
    </citation>
    <scope>NUCLEOTIDE SEQUENCE [LARGE SCALE GENOMIC DNA]</scope>
    <source>
        <strain evidence="5 6">AF10</strain>
    </source>
</reference>
<comment type="similarity">
    <text evidence="1">Belongs to the myoviridae tail sheath protein family.</text>
</comment>